<accession>A0A240EM54</accession>
<evidence type="ECO:0000313" key="1">
    <source>
        <dbReference type="EMBL" id="SNX49704.1"/>
    </source>
</evidence>
<name>A0A240EM54_9VIBR</name>
<organism evidence="1 2">
    <name type="scientific">Vibrio thalassae</name>
    <dbReference type="NCBI Taxonomy" id="1243014"/>
    <lineage>
        <taxon>Bacteria</taxon>
        <taxon>Pseudomonadati</taxon>
        <taxon>Pseudomonadota</taxon>
        <taxon>Gammaproteobacteria</taxon>
        <taxon>Vibrionales</taxon>
        <taxon>Vibrionaceae</taxon>
        <taxon>Vibrio</taxon>
    </lineage>
</organism>
<dbReference type="Pfam" id="PF04463">
    <property type="entry name" value="2-thiour_desulf"/>
    <property type="match status" value="1"/>
</dbReference>
<gene>
    <name evidence="1" type="ORF">VTH8203_03352</name>
</gene>
<dbReference type="PANTHER" id="PTHR30087">
    <property type="entry name" value="INNER MEMBRANE PROTEIN"/>
    <property type="match status" value="1"/>
</dbReference>
<proteinExistence type="predicted"/>
<keyword evidence="2" id="KW-1185">Reference proteome</keyword>
<dbReference type="Proteomes" id="UP000219336">
    <property type="component" value="Unassembled WGS sequence"/>
</dbReference>
<evidence type="ECO:0000313" key="2">
    <source>
        <dbReference type="Proteomes" id="UP000219336"/>
    </source>
</evidence>
<dbReference type="AlphaFoldDB" id="A0A240EM54"/>
<dbReference type="InterPro" id="IPR007553">
    <property type="entry name" value="2-thiour_desulf"/>
</dbReference>
<reference evidence="2" key="1">
    <citation type="submission" date="2016-06" db="EMBL/GenBank/DDBJ databases">
        <authorList>
            <person name="Rodrigo-Torres L."/>
            <person name="Arahal R.D."/>
            <person name="Lucena T."/>
        </authorList>
    </citation>
    <scope>NUCLEOTIDE SEQUENCE [LARGE SCALE GENOMIC DNA]</scope>
    <source>
        <strain evidence="2">CECT8203</strain>
    </source>
</reference>
<dbReference type="OrthoDB" id="495783at2"/>
<dbReference type="PANTHER" id="PTHR30087:SF1">
    <property type="entry name" value="HYPOTHETICAL CYTOSOLIC PROTEIN"/>
    <property type="match status" value="1"/>
</dbReference>
<dbReference type="EMBL" id="OANU01000068">
    <property type="protein sequence ID" value="SNX49704.1"/>
    <property type="molecule type" value="Genomic_DNA"/>
</dbReference>
<sequence>MEKVLISSCLLGNKVRYNASGLSVAKQDLAWLKSHVELIAMCPEVYAGLSIPRAPAEIILGQGAEVIDGKAVVMTNDGHEVTAAFLLGAELTLQMCQKQGIRYVVLAEGSPSCGSLQIYDGTFTGVKKTGKGVTTATLLQHGIQVFSQHSIANLKQELQA</sequence>
<protein>
    <submittedName>
        <fullName evidence="1">Uncharacterized protein</fullName>
    </submittedName>
</protein>